<sequence>MKRYVTYVRAKKYLENKGYKIVEGNLTRRSDYYRSASIKERVEEINDLIRNPSIKCIMVTIGGMKSNSLLPYIDYESFIQNPKIVIG</sequence>
<reference evidence="2" key="1">
    <citation type="submission" date="2019-12" db="EMBL/GenBank/DDBJ databases">
        <title>Clostridiaceae gen. nov. sp. nov., isolated from sediment in Xinjiang, China.</title>
        <authorList>
            <person name="Zhang R."/>
        </authorList>
    </citation>
    <scope>NUCLEOTIDE SEQUENCE</scope>
    <source>
        <strain evidence="2">D2Q-11</strain>
    </source>
</reference>
<evidence type="ECO:0000259" key="1">
    <source>
        <dbReference type="Pfam" id="PF02016"/>
    </source>
</evidence>
<comment type="caution">
    <text evidence="2">The sequence shown here is derived from an EMBL/GenBank/DDBJ whole genome shotgun (WGS) entry which is preliminary data.</text>
</comment>
<dbReference type="SUPFAM" id="SSF52317">
    <property type="entry name" value="Class I glutamine amidotransferase-like"/>
    <property type="match status" value="1"/>
</dbReference>
<feature type="non-terminal residue" evidence="2">
    <location>
        <position position="87"/>
    </location>
</feature>
<protein>
    <submittedName>
        <fullName evidence="2">LD-carboxypeptidase</fullName>
    </submittedName>
</protein>
<dbReference type="AlphaFoldDB" id="A0A942UZL6"/>
<dbReference type="InterPro" id="IPR040449">
    <property type="entry name" value="Peptidase_S66_N"/>
</dbReference>
<gene>
    <name evidence="2" type="ORF">GOQ27_12090</name>
</gene>
<dbReference type="Proteomes" id="UP000724672">
    <property type="component" value="Unassembled WGS sequence"/>
</dbReference>
<dbReference type="EMBL" id="WSFT01000043">
    <property type="protein sequence ID" value="MBS4539206.1"/>
    <property type="molecule type" value="Genomic_DNA"/>
</dbReference>
<evidence type="ECO:0000313" key="3">
    <source>
        <dbReference type="Proteomes" id="UP000724672"/>
    </source>
</evidence>
<dbReference type="PANTHER" id="PTHR30237">
    <property type="entry name" value="MURAMOYLTETRAPEPTIDE CARBOXYPEPTIDASE"/>
    <property type="match status" value="1"/>
</dbReference>
<organism evidence="2 3">
    <name type="scientific">Anaeromonas frigoriresistens</name>
    <dbReference type="NCBI Taxonomy" id="2683708"/>
    <lineage>
        <taxon>Bacteria</taxon>
        <taxon>Bacillati</taxon>
        <taxon>Bacillota</taxon>
        <taxon>Tissierellia</taxon>
        <taxon>Tissierellales</taxon>
        <taxon>Thermohalobacteraceae</taxon>
        <taxon>Anaeromonas</taxon>
    </lineage>
</organism>
<feature type="domain" description="LD-carboxypeptidase N-terminal" evidence="1">
    <location>
        <begin position="7"/>
        <end position="87"/>
    </location>
</feature>
<dbReference type="Gene3D" id="3.40.50.10740">
    <property type="entry name" value="Class I glutamine amidotransferase-like"/>
    <property type="match status" value="1"/>
</dbReference>
<dbReference type="RefSeq" id="WP_203367132.1">
    <property type="nucleotide sequence ID" value="NZ_WSFT01000043.1"/>
</dbReference>
<dbReference type="InterPro" id="IPR003507">
    <property type="entry name" value="S66_fam"/>
</dbReference>
<proteinExistence type="predicted"/>
<keyword evidence="3" id="KW-1185">Reference proteome</keyword>
<dbReference type="PANTHER" id="PTHR30237:SF5">
    <property type="entry name" value="CARBOXYPEPTIDASE VC_A0337-RELATED"/>
    <property type="match status" value="1"/>
</dbReference>
<name>A0A942UZL6_9FIRM</name>
<dbReference type="InterPro" id="IPR029062">
    <property type="entry name" value="Class_I_gatase-like"/>
</dbReference>
<accession>A0A942UZL6</accession>
<dbReference type="InterPro" id="IPR027478">
    <property type="entry name" value="LdcA_N"/>
</dbReference>
<evidence type="ECO:0000313" key="2">
    <source>
        <dbReference type="EMBL" id="MBS4539206.1"/>
    </source>
</evidence>
<dbReference type="Pfam" id="PF02016">
    <property type="entry name" value="Peptidase_S66"/>
    <property type="match status" value="1"/>
</dbReference>